<dbReference type="GO" id="GO:0005737">
    <property type="term" value="C:cytoplasm"/>
    <property type="evidence" value="ECO:0007669"/>
    <property type="project" value="TreeGrafter"/>
</dbReference>
<reference evidence="2" key="1">
    <citation type="submission" date="2020-05" db="EMBL/GenBank/DDBJ databases">
        <title>Mycena genomes resolve the evolution of fungal bioluminescence.</title>
        <authorList>
            <person name="Tsai I.J."/>
        </authorList>
    </citation>
    <scope>NUCLEOTIDE SEQUENCE</scope>
    <source>
        <strain evidence="2">160909Yilan</strain>
    </source>
</reference>
<comment type="caution">
    <text evidence="2">The sequence shown here is derived from an EMBL/GenBank/DDBJ whole genome shotgun (WGS) entry which is preliminary data.</text>
</comment>
<protein>
    <submittedName>
        <fullName evidence="2">FAD/NAD(P)-binding domain-containing protein</fullName>
    </submittedName>
</protein>
<evidence type="ECO:0000313" key="2">
    <source>
        <dbReference type="EMBL" id="KAF7376667.1"/>
    </source>
</evidence>
<dbReference type="InterPro" id="IPR036188">
    <property type="entry name" value="FAD/NAD-bd_sf"/>
</dbReference>
<dbReference type="PANTHER" id="PTHR43735:SF11">
    <property type="entry name" value="HYPOTHETICAL OXIDOREDUCTASE (EUROFUNG)"/>
    <property type="match status" value="1"/>
</dbReference>
<evidence type="ECO:0000313" key="3">
    <source>
        <dbReference type="Proteomes" id="UP000623467"/>
    </source>
</evidence>
<dbReference type="Pfam" id="PF07992">
    <property type="entry name" value="Pyr_redox_2"/>
    <property type="match status" value="1"/>
</dbReference>
<evidence type="ECO:0000259" key="1">
    <source>
        <dbReference type="Pfam" id="PF07992"/>
    </source>
</evidence>
<name>A0A8H6ZFB9_9AGAR</name>
<dbReference type="GO" id="GO:0004174">
    <property type="term" value="F:electron-transferring-flavoprotein dehydrogenase activity"/>
    <property type="evidence" value="ECO:0007669"/>
    <property type="project" value="TreeGrafter"/>
</dbReference>
<keyword evidence="3" id="KW-1185">Reference proteome</keyword>
<dbReference type="Proteomes" id="UP000623467">
    <property type="component" value="Unassembled WGS sequence"/>
</dbReference>
<feature type="domain" description="FAD/NAD(P)-binding" evidence="1">
    <location>
        <begin position="84"/>
        <end position="369"/>
    </location>
</feature>
<dbReference type="PANTHER" id="PTHR43735">
    <property type="entry name" value="APOPTOSIS-INDUCING FACTOR 1"/>
    <property type="match status" value="1"/>
</dbReference>
<dbReference type="Gene3D" id="3.50.50.100">
    <property type="match status" value="1"/>
</dbReference>
<gene>
    <name evidence="2" type="ORF">MSAN_00083600</name>
</gene>
<dbReference type="OrthoDB" id="202203at2759"/>
<sequence length="466" mass="51009">MRALIVADGCKEVAGMVRAGIIHPQFPRAVGSGADVAIRAAHRSEIISPKKAETSERDNQIRSWCDKRPFPLALILKPMAVLKNIVVVGGSYCATYIIDDLAPRVYKTHHIIMIEKNSHMQHIFAFPRISGVPGFAHKAFVPFTNAYHEAPRHSTSIIQGVVTAVLPDRVILASGEEIPYEYLVMATGTGRLPLEMTTKVQSVRGFRELEDRVEAAQDIVVVGGGAFGIQLAFDAKEFYPAKSVTLIHSRDQLLNRFHPKLHSIVQKRAAAIGINLILGQRVKMSPNGFPVSGPAYHVELTDGRRVPADVAISCVGAVPLSAPLLALSPSSVDPKTKFILVKPTLQIADPAFPKVFSVGDVAATGANKAAAPGYFQAAIAVQNIVNMIEGRKERVEYVPSVPGIHLSIGLHSYVTFYDPAAPGEEPTFKFVELSDDEDSEEVRRWYECRCQLIWERRAPGVTDYYS</sequence>
<organism evidence="2 3">
    <name type="scientific">Mycena sanguinolenta</name>
    <dbReference type="NCBI Taxonomy" id="230812"/>
    <lineage>
        <taxon>Eukaryota</taxon>
        <taxon>Fungi</taxon>
        <taxon>Dikarya</taxon>
        <taxon>Basidiomycota</taxon>
        <taxon>Agaricomycotina</taxon>
        <taxon>Agaricomycetes</taxon>
        <taxon>Agaricomycetidae</taxon>
        <taxon>Agaricales</taxon>
        <taxon>Marasmiineae</taxon>
        <taxon>Mycenaceae</taxon>
        <taxon>Mycena</taxon>
    </lineage>
</organism>
<proteinExistence type="predicted"/>
<dbReference type="GO" id="GO:0050660">
    <property type="term" value="F:flavin adenine dinucleotide binding"/>
    <property type="evidence" value="ECO:0007669"/>
    <property type="project" value="TreeGrafter"/>
</dbReference>
<dbReference type="InterPro" id="IPR023753">
    <property type="entry name" value="FAD/NAD-binding_dom"/>
</dbReference>
<dbReference type="AlphaFoldDB" id="A0A8H6ZFB9"/>
<accession>A0A8H6ZFB9</accession>
<dbReference type="SUPFAM" id="SSF51905">
    <property type="entry name" value="FAD/NAD(P)-binding domain"/>
    <property type="match status" value="2"/>
</dbReference>
<dbReference type="EMBL" id="JACAZH010000001">
    <property type="protein sequence ID" value="KAF7376667.1"/>
    <property type="molecule type" value="Genomic_DNA"/>
</dbReference>